<protein>
    <submittedName>
        <fullName evidence="1">Macrophage colony-stimulating factor 1 receptor</fullName>
    </submittedName>
</protein>
<sequence>MADGLSIQPLVASGGFNWIFLVEILICCILALFFLFYFNRLFATLVGYCIRAYTWHKYRAYIDISALQISLLGGRIFFKSIRYHANNITVLVYEGHVTWRYWLRLVQDAEVFAIEDLGRKEKEQSSGDDDEKSTGKERSKSRSRSVGKEEQAGGKPKKELPCRISVKVAGVEAFVYNRSPVYDMILEQTRSKAQAPRSSPEDDEKTEHERNSSSSGSNEKKQDAAFGFKATKTDTHDTTATKTSSHGHPKKSELPAFLHMLPVRIECRRAAAAVGNENTTSIIAAKLEKAAGTIDAGHAGPLDLYKLLFNFDMENINVTMKPNRDFKQLQLDAARRILREREAEQPVSKRFDFAFVRKAKKRWQALTHMFARIKSVNGSLRTASMTSGIDGAGAEQDQVPGQTQWHGLARYLDDKEVTEHDEWKDVEYAKASTLADIEKLHMRFYFDMPGKVPDGIVETASSAYAADINGSEPPDYGLDFAVHGGVVTYGPWADRQRINMQQILFPAPFVDATPTKPLKPGEDRNWSLFKIFISIEKDVTLRIPSREPSKDDKWQGRAGKSKSAEGQDNHKMKRKGKHGRRQRHSRRRKGNQGNTGVDARPYAWLDVTVKTDSTVSYIMDMFPRTDGYVNKLDCDIKGTEIASSVNHGLLWRTGAVSLDADLSQPISWNSLRKWPFNITIDDLELFILRDHMFLIIDLVNDWSSGAPSDFYTFVPYIYSLRMLFRNFVIYLNANDANIVNDPAELEKNDFLTLDFGVLDATLDVNMDQYRPVRNMITFDVLATEMRMRMLSPTRSTFSAFLKDKLVAEMPKLTLSGSFSGHQEERYGLTDTLRFDIVGSGLSLKAYGFLVRQLINVKENYFGDYMHFKTLEEFQGADEDLAVANLKTASVPKPKSVNELDVMLCIIAEDATIMFPTNIYSADEFVRVELPVANLDLRIVSYYLDMGLQLSLISFLSGSSSSEHESASSTQMFVKHVDLDGHRAFGLPPDEPAYMNQWTIDVGAITGEFSSTFVHNLVMAGRAFIFGFEDRENALPLSSPNVFDDATFVQVRTDIVRIWLHVGKDATLFSSEPIEVVTNDLAGDTFSQRVYVLVPNVTLAIVDGKSASHYKVHDSSLGLERTAVRTFAFFQTGVSVTVVMRKLRFEEERRKQQAHIHEHDRRTGRALFLQRHDRDVVQPLEGGADFQPPAMPYPSLALPLDRSGNKTNGPASMRSVRSFVSGKQIRTKSSSSSLSASVKAGGPALQHPRVQNINQEPDLTPSPQSMSSSSPASSADSASRHKISSNDPEGARSSTMAFSSPFSEPHFPLSAVKPDETKVPNFEPVPSTDGISSETSSLFGNVAEVDVDQAVAHTSVIIKVIPGIRAYVEPGVVITAAKLLRKALPKRPDEIMDAFQMDVLGAVSGLQDQHHKSNQALEIGIDLPAARLRILNPSASKDKDDDQFDLNLRSVETLVRLKSLPSASEWKEALAVHAKVANVKALLAPRAQLSTSGPSVTASIGDVLVWLGIKATRAVHASVGETVLAVTAEQSEYLVDLVLRLLPLLDEMKKEVDLSLTTYRDRLWLLINTMMQHSEEVGDPIFLSRMTYILRAFPDHFRNQESWKIAVRLRHILQNLPPKLLDELKTQIKAAPKDTPAMPSVKAVEEWIQWRSWDVPNVHQTVAFQTIANDEDLEALQPSEEKPLMLTVRSEYLRLAILSHGASNELVIEEVSLGLDSTPPTAPTGLMLVEENTRTKTLLQMHSSSIALSANWSALAIVECVLPEIEKLQDLAKPLEKPDQRNTSQVLEDGLRSQLLHIVVSTDKGSVSLQSLNMRHLSWADGLRLSLIGTTQVGDQYGLGVSAMINADSANTELHGPSRCLWQTLLTLPSIYTDHVSPVSDAEVPPSMTVALSYKMFKISLLEQVPGLLQAVDSVILDEVSHVMKLVEFAKKTPTDPGKQATPNTYSSAPIKVHVALLAGELQLDVSLLQQLKYQLQGTAASIRIAPSLSKDNAWGVDFDIGRQLHCLVNYSVNESHEQTALDVPPINGHVGIELAKEATSLSVSTTMQRIDVDAAAIQSVFAVMSQSEVQDVVSAIEAGVEEVQSHVEAIKPHSTKVQTPSPTGATQIAFDLRLALLGIRIATSTQTQGSSTAEVEFGIGPVHAVATNRKTLAEGGSLVPEVRAQIRDIGASLMVRQEGKQLPCGNISFGLQLHFKSQLDDEGKLARELMVQSHGFEVGAYPDTAATIVDVVNHLEDKIKGLDLTKEKDYLRHLRSSRRPHKAIQKISGKQMPAEDGAVAFSAVDLLSVTTTVEITDIRIAWLVPQSYASGQNGQVSDLVLSLDRIELNTRGGQEAKLTIEDLQLQLAKRNAGLTRGSMNSALLPEVSFSVAYWSVGKNRNLAFKAAGKPLEIRLESKFIVPVSTVQKSIVSAIEKFKIGTATWKSMPTSMGAPRAELFDSKLLASLLVEADFAGAIFYLQGSGPRDSSLATLAASSQQHGSQHGRYGQFAADGTQMQTTLKAPGIAMKLEYHRANDGPQPTLHGEVCIEASSNKLLPNVVPLILEISNSVKEVMQNQSDETPAKPQPTAETKSTQRFFEDESIVNADPEAYFGKTKVNLGFRICRQEFALTCQPIARVDAKAQLDDFYVTMNTIESDEHGHFFAISAMVTSLNAQVKHMYSREPTFTFDMDSIVLSVLNSKHLSGTSGISAVLKINPTRTFINGKQLQDLLLFREIWLPPEIRASSPSSPPPQPSSDRPEDIFAQRYQSVSAAAAFPWNATVSIAELSVDLDLGQSIGKSSFTIKNLWASQTKSSNWEQNLCVGMEDMAMNSTGRMSGFISLSKLRVRTSIKFPQDVLSDRKTPLIQASAGFQRLRAKAAFDYQAFAFGDIEGFDFLMYNVHPPQGSDRDRLVGVLDCEKAYVFCTSTSSAQAVGLYQAFERLIQEKQQAYIQSLRDIEKHLRRQSTVVATRFGPQIPNSPVLERSKKSSVSLHTDVVLTMGAISFGVFPSTFFDSQILKLEANNIQARFAVGLKKGRIQSVLGMTLGQLQVALASARRVTAVPRALDITVDDVVGSAVNARGGTILRVPKVVASMQTWQAPDSNSVDYIFKSLFDGKIDVGWNLSRIDFIKNMYLAHSRSLASRLGKALPESAVKITAGPVSEGDTNRAGDKNEAQEKITAEVNLPQSRYEYNALETPIIETPQLRDMGEATPPLEWIGLHRERLPNVTHQIIIVSLLEVAKEVEDAYERILGSS</sequence>
<name>A0ACC3MVS9_9PEZI</name>
<keyword evidence="1" id="KW-0675">Receptor</keyword>
<gene>
    <name evidence="1" type="primary">CSF1_2</name>
    <name evidence="1" type="ORF">LTR37_014212</name>
</gene>
<organism evidence="1 2">
    <name type="scientific">Vermiconidia calcicola</name>
    <dbReference type="NCBI Taxonomy" id="1690605"/>
    <lineage>
        <taxon>Eukaryota</taxon>
        <taxon>Fungi</taxon>
        <taxon>Dikarya</taxon>
        <taxon>Ascomycota</taxon>
        <taxon>Pezizomycotina</taxon>
        <taxon>Dothideomycetes</taxon>
        <taxon>Dothideomycetidae</taxon>
        <taxon>Mycosphaerellales</taxon>
        <taxon>Extremaceae</taxon>
        <taxon>Vermiconidia</taxon>
    </lineage>
</organism>
<dbReference type="Proteomes" id="UP001281147">
    <property type="component" value="Unassembled WGS sequence"/>
</dbReference>
<comment type="caution">
    <text evidence="1">The sequence shown here is derived from an EMBL/GenBank/DDBJ whole genome shotgun (WGS) entry which is preliminary data.</text>
</comment>
<proteinExistence type="predicted"/>
<evidence type="ECO:0000313" key="1">
    <source>
        <dbReference type="EMBL" id="KAK3703889.1"/>
    </source>
</evidence>
<keyword evidence="2" id="KW-1185">Reference proteome</keyword>
<dbReference type="EMBL" id="JAUTXU010000146">
    <property type="protein sequence ID" value="KAK3703889.1"/>
    <property type="molecule type" value="Genomic_DNA"/>
</dbReference>
<accession>A0ACC3MVS9</accession>
<reference evidence="1" key="1">
    <citation type="submission" date="2023-07" db="EMBL/GenBank/DDBJ databases">
        <title>Black Yeasts Isolated from many extreme environments.</title>
        <authorList>
            <person name="Coleine C."/>
            <person name="Stajich J.E."/>
            <person name="Selbmann L."/>
        </authorList>
    </citation>
    <scope>NUCLEOTIDE SEQUENCE</scope>
    <source>
        <strain evidence="1">CCFEE 5714</strain>
    </source>
</reference>
<evidence type="ECO:0000313" key="2">
    <source>
        <dbReference type="Proteomes" id="UP001281147"/>
    </source>
</evidence>